<evidence type="ECO:0000313" key="9">
    <source>
        <dbReference type="EMBL" id="QQF81592.1"/>
    </source>
</evidence>
<evidence type="ECO:0000313" key="10">
    <source>
        <dbReference type="Proteomes" id="UP000595373"/>
    </source>
</evidence>
<evidence type="ECO:0000259" key="8">
    <source>
        <dbReference type="SMART" id="SM00849"/>
    </source>
</evidence>
<dbReference type="RefSeq" id="WP_075293824.1">
    <property type="nucleotide sequence ID" value="NZ_CP018802.1"/>
</dbReference>
<dbReference type="Proteomes" id="UP000595373">
    <property type="component" value="Chromosome"/>
</dbReference>
<dbReference type="InterPro" id="IPR036866">
    <property type="entry name" value="RibonucZ/Hydroxyglut_hydro"/>
</dbReference>
<feature type="binding site" evidence="7">
    <location>
        <position position="125"/>
    </location>
    <ligand>
        <name>Zn(2+)</name>
        <dbReference type="ChEBI" id="CHEBI:29105"/>
        <label>1</label>
    </ligand>
</feature>
<dbReference type="Gene3D" id="3.60.15.10">
    <property type="entry name" value="Ribonuclease Z/Hydroxyacylglutathione hydrolase-like"/>
    <property type="match status" value="1"/>
</dbReference>
<dbReference type="GO" id="GO:0046872">
    <property type="term" value="F:metal ion binding"/>
    <property type="evidence" value="ECO:0007669"/>
    <property type="project" value="UniProtKB-KW"/>
</dbReference>
<dbReference type="GO" id="GO:0004416">
    <property type="term" value="F:hydroxyacylglutathione hydrolase activity"/>
    <property type="evidence" value="ECO:0007669"/>
    <property type="project" value="UniProtKB-UniRule"/>
</dbReference>
<dbReference type="NCBIfam" id="TIGR03413">
    <property type="entry name" value="GSH_gloB"/>
    <property type="match status" value="1"/>
</dbReference>
<dbReference type="OrthoDB" id="9802248at2"/>
<feature type="binding site" evidence="7">
    <location>
        <position position="56"/>
    </location>
    <ligand>
        <name>Zn(2+)</name>
        <dbReference type="ChEBI" id="CHEBI:29105"/>
        <label>2</label>
    </ligand>
</feature>
<evidence type="ECO:0000256" key="2">
    <source>
        <dbReference type="ARBA" id="ARBA00004963"/>
    </source>
</evidence>
<keyword evidence="6 7" id="KW-0862">Zinc</keyword>
<dbReference type="Pfam" id="PF00753">
    <property type="entry name" value="Lactamase_B"/>
    <property type="match status" value="2"/>
</dbReference>
<evidence type="ECO:0000256" key="5">
    <source>
        <dbReference type="ARBA" id="ARBA00022801"/>
    </source>
</evidence>
<comment type="cofactor">
    <cofactor evidence="7">
        <name>Zn(2+)</name>
        <dbReference type="ChEBI" id="CHEBI:29105"/>
    </cofactor>
    <text evidence="7">Binds 2 Zn(2+) ions per subunit.</text>
</comment>
<dbReference type="SMART" id="SM00849">
    <property type="entry name" value="Lactamase_B"/>
    <property type="match status" value="1"/>
</dbReference>
<comment type="function">
    <text evidence="7">Thiolesterase that catalyzes the hydrolysis of S-D-lactoyl-glutathione to form glutathione and D-lactic acid.</text>
</comment>
<feature type="binding site" evidence="7">
    <location>
        <position position="163"/>
    </location>
    <ligand>
        <name>Zn(2+)</name>
        <dbReference type="ChEBI" id="CHEBI:29105"/>
        <label>2</label>
    </ligand>
</feature>
<comment type="subunit">
    <text evidence="7">Monomer.</text>
</comment>
<gene>
    <name evidence="7 9" type="primary">gloB</name>
    <name evidence="9" type="ORF">JFL49_05715</name>
</gene>
<dbReference type="InterPro" id="IPR032282">
    <property type="entry name" value="HAGH_C"/>
</dbReference>
<dbReference type="InterPro" id="IPR050110">
    <property type="entry name" value="Glyoxalase_II_hydrolase"/>
</dbReference>
<feature type="binding site" evidence="7">
    <location>
        <position position="52"/>
    </location>
    <ligand>
        <name>Zn(2+)</name>
        <dbReference type="ChEBI" id="CHEBI:29105"/>
        <label>1</label>
    </ligand>
</feature>
<evidence type="ECO:0000256" key="6">
    <source>
        <dbReference type="ARBA" id="ARBA00022833"/>
    </source>
</evidence>
<feature type="binding site" evidence="7">
    <location>
        <position position="57"/>
    </location>
    <ligand>
        <name>Zn(2+)</name>
        <dbReference type="ChEBI" id="CHEBI:29105"/>
        <label>2</label>
    </ligand>
</feature>
<accession>A0A9Q7E7B8</accession>
<name>A0A9Q7E7B8_HISSO</name>
<dbReference type="GO" id="GO:0019243">
    <property type="term" value="P:methylglyoxal catabolic process to D-lactate via S-lactoyl-glutathione"/>
    <property type="evidence" value="ECO:0007669"/>
    <property type="project" value="UniProtKB-UniRule"/>
</dbReference>
<dbReference type="InterPro" id="IPR035680">
    <property type="entry name" value="Clx_II_MBL"/>
</dbReference>
<evidence type="ECO:0000256" key="7">
    <source>
        <dbReference type="HAMAP-Rule" id="MF_01374"/>
    </source>
</evidence>
<reference evidence="9 10" key="1">
    <citation type="submission" date="2020-12" db="EMBL/GenBank/DDBJ databases">
        <title>ASc-MMNZ-VFA-070.</title>
        <authorList>
            <person name="Schryvers A."/>
            <person name="Mostafa Nazari M."/>
            <person name="Farshchi Andisi V."/>
            <person name="Timsit E."/>
            <person name="Walter Morck D."/>
        </authorList>
    </citation>
    <scope>NUCLEOTIDE SEQUENCE [LARGE SCALE GENOMIC DNA]</scope>
    <source>
        <strain evidence="9 10">ASc-MMNZ-VFA-070</strain>
    </source>
</reference>
<dbReference type="PANTHER" id="PTHR43705">
    <property type="entry name" value="HYDROXYACYLGLUTATHIONE HYDROLASE"/>
    <property type="match status" value="1"/>
</dbReference>
<dbReference type="PANTHER" id="PTHR43705:SF1">
    <property type="entry name" value="HYDROXYACYLGLUTATHIONE HYDROLASE GLOB"/>
    <property type="match status" value="1"/>
</dbReference>
<feature type="domain" description="Metallo-beta-lactamase" evidence="8">
    <location>
        <begin position="10"/>
        <end position="163"/>
    </location>
</feature>
<dbReference type="AlphaFoldDB" id="A0A9Q7E7B8"/>
<keyword evidence="5 7" id="KW-0378">Hydrolase</keyword>
<dbReference type="Pfam" id="PF16123">
    <property type="entry name" value="HAGH_C"/>
    <property type="match status" value="1"/>
</dbReference>
<evidence type="ECO:0000256" key="1">
    <source>
        <dbReference type="ARBA" id="ARBA00001623"/>
    </source>
</evidence>
<dbReference type="SUPFAM" id="SSF56281">
    <property type="entry name" value="Metallo-hydrolase/oxidoreductase"/>
    <property type="match status" value="1"/>
</dbReference>
<dbReference type="InterPro" id="IPR001279">
    <property type="entry name" value="Metallo-B-lactamas"/>
</dbReference>
<organism evidence="9 10">
    <name type="scientific">Histophilus somni</name>
    <name type="common">Haemophilus somnus</name>
    <dbReference type="NCBI Taxonomy" id="731"/>
    <lineage>
        <taxon>Bacteria</taxon>
        <taxon>Pseudomonadati</taxon>
        <taxon>Pseudomonadota</taxon>
        <taxon>Gammaproteobacteria</taxon>
        <taxon>Pasteurellales</taxon>
        <taxon>Pasteurellaceae</taxon>
        <taxon>Histophilus</taxon>
    </lineage>
</organism>
<keyword evidence="10" id="KW-1185">Reference proteome</keyword>
<feature type="binding site" evidence="7">
    <location>
        <position position="108"/>
    </location>
    <ligand>
        <name>Zn(2+)</name>
        <dbReference type="ChEBI" id="CHEBI:29105"/>
        <label>1</label>
    </ligand>
</feature>
<proteinExistence type="inferred from homology"/>
<dbReference type="EMBL" id="CP066558">
    <property type="protein sequence ID" value="QQF81592.1"/>
    <property type="molecule type" value="Genomic_DNA"/>
</dbReference>
<comment type="pathway">
    <text evidence="2 7">Secondary metabolite metabolism; methylglyoxal degradation; (R)-lactate from methylglyoxal: step 2/2.</text>
</comment>
<keyword evidence="4 7" id="KW-0479">Metal-binding</keyword>
<comment type="similarity">
    <text evidence="3 7">Belongs to the metallo-beta-lactamase superfamily. Glyoxalase II family.</text>
</comment>
<dbReference type="HAMAP" id="MF_01374">
    <property type="entry name" value="Glyoxalase_2"/>
    <property type="match status" value="1"/>
</dbReference>
<evidence type="ECO:0000256" key="4">
    <source>
        <dbReference type="ARBA" id="ARBA00022723"/>
    </source>
</evidence>
<dbReference type="InterPro" id="IPR017782">
    <property type="entry name" value="Hydroxyacylglutathione_Hdrlase"/>
</dbReference>
<feature type="binding site" evidence="7">
    <location>
        <position position="125"/>
    </location>
    <ligand>
        <name>Zn(2+)</name>
        <dbReference type="ChEBI" id="CHEBI:29105"/>
        <label>2</label>
    </ligand>
</feature>
<dbReference type="CDD" id="cd07723">
    <property type="entry name" value="hydroxyacylglutathione_hydrolase_MBL-fold"/>
    <property type="match status" value="1"/>
</dbReference>
<protein>
    <recommendedName>
        <fullName evidence="7">Hydroxyacylglutathione hydrolase</fullName>
        <ecNumber evidence="7">3.1.2.6</ecNumber>
    </recommendedName>
    <alternativeName>
        <fullName evidence="7">Glyoxalase II</fullName>
        <shortName evidence="7">Glx II</shortName>
    </alternativeName>
</protein>
<dbReference type="EC" id="3.1.2.6" evidence="7"/>
<sequence length="233" mass="26009">MLIPIPALNDNYIWVYKRENLSVIVIDIPEIAALSQFIQAQNLVIVALLITHNHRDHIGALAEFKQFYPHVHIYGPAECADQGVTQVIDAGRLIIDEYHIDVLPTGGHTAQHLSFLVDGHLFCGDTLFSAGCGRVFTGDYSQMFTSLQLLKSLPDETIVCPAHEYTLGNLAFALTTGKNKSAVQKQLEKVKKLRAENKPSLPTTLALEKQINPFLQVEGLEEFIELRKAKDMF</sequence>
<comment type="catalytic activity">
    <reaction evidence="1 7">
        <text>an S-(2-hydroxyacyl)glutathione + H2O = a 2-hydroxy carboxylate + glutathione + H(+)</text>
        <dbReference type="Rhea" id="RHEA:21864"/>
        <dbReference type="ChEBI" id="CHEBI:15377"/>
        <dbReference type="ChEBI" id="CHEBI:15378"/>
        <dbReference type="ChEBI" id="CHEBI:57925"/>
        <dbReference type="ChEBI" id="CHEBI:58896"/>
        <dbReference type="ChEBI" id="CHEBI:71261"/>
        <dbReference type="EC" id="3.1.2.6"/>
    </reaction>
</comment>
<feature type="binding site" evidence="7">
    <location>
        <position position="54"/>
    </location>
    <ligand>
        <name>Zn(2+)</name>
        <dbReference type="ChEBI" id="CHEBI:29105"/>
        <label>1</label>
    </ligand>
</feature>
<evidence type="ECO:0000256" key="3">
    <source>
        <dbReference type="ARBA" id="ARBA00006759"/>
    </source>
</evidence>